<dbReference type="GeneID" id="108629961"/>
<reference evidence="6" key="1">
    <citation type="submission" date="2025-08" db="UniProtKB">
        <authorList>
            <consortium name="RefSeq"/>
        </authorList>
    </citation>
    <scope>IDENTIFICATION</scope>
    <source>
        <tissue evidence="6">Whole body</tissue>
    </source>
</reference>
<dbReference type="InterPro" id="IPR006108">
    <property type="entry name" value="3HC_DH_C"/>
</dbReference>
<dbReference type="GO" id="GO:0006631">
    <property type="term" value="P:fatty acid metabolic process"/>
    <property type="evidence" value="ECO:0007669"/>
    <property type="project" value="InterPro"/>
</dbReference>
<dbReference type="KEGG" id="ccal:108629961"/>
<keyword evidence="5" id="KW-1185">Reference proteome</keyword>
<protein>
    <submittedName>
        <fullName evidence="6">Lambda-crystallin homolog</fullName>
    </submittedName>
</protein>
<dbReference type="GO" id="GO:0050104">
    <property type="term" value="F:L-gulonate 3-dehydrogenase activity"/>
    <property type="evidence" value="ECO:0007669"/>
    <property type="project" value="TreeGrafter"/>
</dbReference>
<dbReference type="PANTHER" id="PTHR48075">
    <property type="entry name" value="3-HYDROXYACYL-COA DEHYDROGENASE FAMILY PROTEIN"/>
    <property type="match status" value="1"/>
</dbReference>
<gene>
    <name evidence="6" type="primary">LOC108629961</name>
</gene>
<dbReference type="CTD" id="32592"/>
<comment type="similarity">
    <text evidence="1">Belongs to the 3-hydroxyacyl-CoA dehydrogenase family.</text>
</comment>
<name>A0AAJ7JB88_9HYME</name>
<proteinExistence type="inferred from homology"/>
<evidence type="ECO:0000259" key="4">
    <source>
        <dbReference type="Pfam" id="PF02737"/>
    </source>
</evidence>
<dbReference type="FunFam" id="3.40.50.720:FF:000356">
    <property type="entry name" value="Lambda-crystallin homolog"/>
    <property type="match status" value="1"/>
</dbReference>
<dbReference type="AlphaFoldDB" id="A0AAJ7JB88"/>
<evidence type="ECO:0000256" key="2">
    <source>
        <dbReference type="ARBA" id="ARBA00023002"/>
    </source>
</evidence>
<feature type="domain" description="3-hydroxyacyl-CoA dehydrogenase C-terminal" evidence="3">
    <location>
        <begin position="191"/>
        <end position="260"/>
    </location>
</feature>
<dbReference type="Gene3D" id="3.40.50.720">
    <property type="entry name" value="NAD(P)-binding Rossmann-like Domain"/>
    <property type="match status" value="1"/>
</dbReference>
<sequence>MALKNEKIGIIGSGIIGRSWAMLFAGAGYEVVLYDIVQEQITRALEEIRQDVNHLEQAGTLRGTVNAEQQLKLIKGSTNLAETVKNATLVQECVPENLPLKVKLYSQLDDVVDDKVILSSSTSTFRPSLLSENLKHREQLIVSHPVNPPYFVPLVEIVPAPWTRADIQQKTKAIMSEIGQTPVLLSKEIDGFALNRIQYAILNETWRLVADGILSVKDVDAVMSEGLGMRYAFLGAFEAAHLNAEGMKKYCETYKNSIYNTSLTFGPVPKFEGEMAEKISNELNQMCPLDQLQKRRAWRDEALTRLSILKKELNKKK</sequence>
<dbReference type="InterPro" id="IPR006180">
    <property type="entry name" value="3-OHacyl-CoA_DH_CS"/>
</dbReference>
<keyword evidence="2" id="KW-0560">Oxidoreductase</keyword>
<dbReference type="SUPFAM" id="SSF51735">
    <property type="entry name" value="NAD(P)-binding Rossmann-fold domains"/>
    <property type="match status" value="1"/>
</dbReference>
<evidence type="ECO:0000259" key="3">
    <source>
        <dbReference type="Pfam" id="PF00725"/>
    </source>
</evidence>
<dbReference type="Proteomes" id="UP000694925">
    <property type="component" value="Unplaced"/>
</dbReference>
<dbReference type="InterPro" id="IPR036291">
    <property type="entry name" value="NAD(P)-bd_dom_sf"/>
</dbReference>
<accession>A0AAJ7JB88</accession>
<dbReference type="PROSITE" id="PS00067">
    <property type="entry name" value="3HCDH"/>
    <property type="match status" value="1"/>
</dbReference>
<dbReference type="PANTHER" id="PTHR48075:SF1">
    <property type="entry name" value="LAMBDA-CRYSTALLIN HOMOLOG"/>
    <property type="match status" value="1"/>
</dbReference>
<feature type="domain" description="3-hydroxyacyl-CoA dehydrogenase NAD binding" evidence="4">
    <location>
        <begin position="7"/>
        <end position="188"/>
    </location>
</feature>
<evidence type="ECO:0000313" key="5">
    <source>
        <dbReference type="Proteomes" id="UP000694925"/>
    </source>
</evidence>
<dbReference type="RefSeq" id="XP_017888461.1">
    <property type="nucleotide sequence ID" value="XM_018032972.2"/>
</dbReference>
<dbReference type="InterPro" id="IPR008927">
    <property type="entry name" value="6-PGluconate_DH-like_C_sf"/>
</dbReference>
<dbReference type="Pfam" id="PF00725">
    <property type="entry name" value="3HCDH"/>
    <property type="match status" value="1"/>
</dbReference>
<dbReference type="Gene3D" id="1.10.1040.10">
    <property type="entry name" value="N-(1-d-carboxylethyl)-l-norvaline Dehydrogenase, domain 2"/>
    <property type="match status" value="1"/>
</dbReference>
<dbReference type="GO" id="GO:0070403">
    <property type="term" value="F:NAD+ binding"/>
    <property type="evidence" value="ECO:0007669"/>
    <property type="project" value="InterPro"/>
</dbReference>
<organism evidence="5 6">
    <name type="scientific">Ceratina calcarata</name>
    <dbReference type="NCBI Taxonomy" id="156304"/>
    <lineage>
        <taxon>Eukaryota</taxon>
        <taxon>Metazoa</taxon>
        <taxon>Ecdysozoa</taxon>
        <taxon>Arthropoda</taxon>
        <taxon>Hexapoda</taxon>
        <taxon>Insecta</taxon>
        <taxon>Pterygota</taxon>
        <taxon>Neoptera</taxon>
        <taxon>Endopterygota</taxon>
        <taxon>Hymenoptera</taxon>
        <taxon>Apocrita</taxon>
        <taxon>Aculeata</taxon>
        <taxon>Apoidea</taxon>
        <taxon>Anthophila</taxon>
        <taxon>Apidae</taxon>
        <taxon>Ceratina</taxon>
        <taxon>Zadontomerus</taxon>
    </lineage>
</organism>
<dbReference type="Pfam" id="PF02737">
    <property type="entry name" value="3HCDH_N"/>
    <property type="match status" value="1"/>
</dbReference>
<dbReference type="InterPro" id="IPR006176">
    <property type="entry name" value="3-OHacyl-CoA_DH_NAD-bd"/>
</dbReference>
<dbReference type="SUPFAM" id="SSF48179">
    <property type="entry name" value="6-phosphogluconate dehydrogenase C-terminal domain-like"/>
    <property type="match status" value="1"/>
</dbReference>
<evidence type="ECO:0000313" key="6">
    <source>
        <dbReference type="RefSeq" id="XP_017888461.1"/>
    </source>
</evidence>
<evidence type="ECO:0000256" key="1">
    <source>
        <dbReference type="ARBA" id="ARBA00009463"/>
    </source>
</evidence>
<dbReference type="InterPro" id="IPR013328">
    <property type="entry name" value="6PGD_dom2"/>
</dbReference>